<proteinExistence type="predicted"/>
<protein>
    <submittedName>
        <fullName evidence="1">Uncharacterized protein</fullName>
    </submittedName>
</protein>
<dbReference type="AlphaFoldDB" id="A0A078B9N1"/>
<dbReference type="EMBL" id="CCKQ01018881">
    <property type="protein sequence ID" value="CDW90881.1"/>
    <property type="molecule type" value="Genomic_DNA"/>
</dbReference>
<evidence type="ECO:0000313" key="2">
    <source>
        <dbReference type="Proteomes" id="UP000039865"/>
    </source>
</evidence>
<organism evidence="1 2">
    <name type="scientific">Stylonychia lemnae</name>
    <name type="common">Ciliate</name>
    <dbReference type="NCBI Taxonomy" id="5949"/>
    <lineage>
        <taxon>Eukaryota</taxon>
        <taxon>Sar</taxon>
        <taxon>Alveolata</taxon>
        <taxon>Ciliophora</taxon>
        <taxon>Intramacronucleata</taxon>
        <taxon>Spirotrichea</taxon>
        <taxon>Stichotrichia</taxon>
        <taxon>Sporadotrichida</taxon>
        <taxon>Oxytrichidae</taxon>
        <taxon>Stylonychinae</taxon>
        <taxon>Stylonychia</taxon>
    </lineage>
</organism>
<evidence type="ECO:0000313" key="1">
    <source>
        <dbReference type="EMBL" id="CDW90881.1"/>
    </source>
</evidence>
<name>A0A078B9N1_STYLE</name>
<sequence length="95" mass="10851">MAQNLNKSIDKRIPLLVNPRSKLKQILTLFQDSNSYVLLSNTVPKDLNEANILPYLTLYKNISQQSILLLLDAKNKQLRLLLLQLVSQSLQSLSF</sequence>
<keyword evidence="2" id="KW-1185">Reference proteome</keyword>
<dbReference type="Proteomes" id="UP000039865">
    <property type="component" value="Unassembled WGS sequence"/>
</dbReference>
<dbReference type="InParanoid" id="A0A078B9N1"/>
<reference evidence="1 2" key="1">
    <citation type="submission" date="2014-06" db="EMBL/GenBank/DDBJ databases">
        <authorList>
            <person name="Swart Estienne"/>
        </authorList>
    </citation>
    <scope>NUCLEOTIDE SEQUENCE [LARGE SCALE GENOMIC DNA]</scope>
    <source>
        <strain evidence="1 2">130c</strain>
    </source>
</reference>
<accession>A0A078B9N1</accession>
<gene>
    <name evidence="1" type="primary">Contig11870.g12702</name>
    <name evidence="1" type="ORF">STYLEM_20028</name>
</gene>